<gene>
    <name evidence="1" type="ORF">LSAT_V11C500291790</name>
</gene>
<keyword evidence="2" id="KW-1185">Reference proteome</keyword>
<dbReference type="AlphaFoldDB" id="A0A9R1VKU5"/>
<reference evidence="1 2" key="1">
    <citation type="journal article" date="2017" name="Nat. Commun.">
        <title>Genome assembly with in vitro proximity ligation data and whole-genome triplication in lettuce.</title>
        <authorList>
            <person name="Reyes-Chin-Wo S."/>
            <person name="Wang Z."/>
            <person name="Yang X."/>
            <person name="Kozik A."/>
            <person name="Arikit S."/>
            <person name="Song C."/>
            <person name="Xia L."/>
            <person name="Froenicke L."/>
            <person name="Lavelle D.O."/>
            <person name="Truco M.J."/>
            <person name="Xia R."/>
            <person name="Zhu S."/>
            <person name="Xu C."/>
            <person name="Xu H."/>
            <person name="Xu X."/>
            <person name="Cox K."/>
            <person name="Korf I."/>
            <person name="Meyers B.C."/>
            <person name="Michelmore R.W."/>
        </authorList>
    </citation>
    <scope>NUCLEOTIDE SEQUENCE [LARGE SCALE GENOMIC DNA]</scope>
    <source>
        <strain evidence="2">cv. Salinas</strain>
        <tissue evidence="1">Seedlings</tissue>
    </source>
</reference>
<dbReference type="Proteomes" id="UP000235145">
    <property type="component" value="Unassembled WGS sequence"/>
</dbReference>
<evidence type="ECO:0000313" key="1">
    <source>
        <dbReference type="EMBL" id="KAJ0206483.1"/>
    </source>
</evidence>
<organism evidence="1 2">
    <name type="scientific">Lactuca sativa</name>
    <name type="common">Garden lettuce</name>
    <dbReference type="NCBI Taxonomy" id="4236"/>
    <lineage>
        <taxon>Eukaryota</taxon>
        <taxon>Viridiplantae</taxon>
        <taxon>Streptophyta</taxon>
        <taxon>Embryophyta</taxon>
        <taxon>Tracheophyta</taxon>
        <taxon>Spermatophyta</taxon>
        <taxon>Magnoliopsida</taxon>
        <taxon>eudicotyledons</taxon>
        <taxon>Gunneridae</taxon>
        <taxon>Pentapetalae</taxon>
        <taxon>asterids</taxon>
        <taxon>campanulids</taxon>
        <taxon>Asterales</taxon>
        <taxon>Asteraceae</taxon>
        <taxon>Cichorioideae</taxon>
        <taxon>Cichorieae</taxon>
        <taxon>Lactucinae</taxon>
        <taxon>Lactuca</taxon>
    </lineage>
</organism>
<protein>
    <submittedName>
        <fullName evidence="1">Uncharacterized protein</fullName>
    </submittedName>
</protein>
<evidence type="ECO:0000313" key="2">
    <source>
        <dbReference type="Proteomes" id="UP000235145"/>
    </source>
</evidence>
<comment type="caution">
    <text evidence="1">The sequence shown here is derived from an EMBL/GenBank/DDBJ whole genome shotgun (WGS) entry which is preliminary data.</text>
</comment>
<accession>A0A9R1VKU5</accession>
<dbReference type="EMBL" id="NBSK02000005">
    <property type="protein sequence ID" value="KAJ0206483.1"/>
    <property type="molecule type" value="Genomic_DNA"/>
</dbReference>
<sequence>MSGRDGHFLVVHFSYHVCGENMQDNSITEKILRSMTIKFNYVVCLIKESNNLDTLTLDELQSSLLETIMIHHIKVEEVFEAALEVEEAVEEV</sequence>
<name>A0A9R1VKU5_LACSA</name>
<proteinExistence type="predicted"/>